<evidence type="ECO:0000313" key="3">
    <source>
        <dbReference type="Proteomes" id="UP000271603"/>
    </source>
</evidence>
<dbReference type="SUPFAM" id="SSF55920">
    <property type="entry name" value="Creatinase/aminopeptidase"/>
    <property type="match status" value="1"/>
</dbReference>
<organism evidence="2 3">
    <name type="scientific">Serratia rubidaea</name>
    <name type="common">Serratia marinorubra</name>
    <dbReference type="NCBI Taxonomy" id="61652"/>
    <lineage>
        <taxon>Bacteria</taxon>
        <taxon>Pseudomonadati</taxon>
        <taxon>Pseudomonadota</taxon>
        <taxon>Gammaproteobacteria</taxon>
        <taxon>Enterobacterales</taxon>
        <taxon>Yersiniaceae</taxon>
        <taxon>Serratia</taxon>
    </lineage>
</organism>
<reference evidence="2 3" key="1">
    <citation type="submission" date="2018-12" db="EMBL/GenBank/DDBJ databases">
        <authorList>
            <consortium name="Pathogen Informatics"/>
        </authorList>
    </citation>
    <scope>NUCLEOTIDE SEQUENCE [LARGE SCALE GENOMIC DNA]</scope>
    <source>
        <strain evidence="2 3">NCTC9419</strain>
    </source>
</reference>
<dbReference type="Pfam" id="PF00557">
    <property type="entry name" value="Peptidase_M24"/>
    <property type="match status" value="1"/>
</dbReference>
<name>A0A3S5DFM3_SERRU</name>
<protein>
    <submittedName>
        <fullName evidence="2">Ectoine utilization protein EutD</fullName>
    </submittedName>
</protein>
<dbReference type="EMBL" id="LR134155">
    <property type="protein sequence ID" value="VEA73735.1"/>
    <property type="molecule type" value="Genomic_DNA"/>
</dbReference>
<dbReference type="AlphaFoldDB" id="A0A3S5DFM3"/>
<evidence type="ECO:0000313" key="2">
    <source>
        <dbReference type="EMBL" id="VEA73735.1"/>
    </source>
</evidence>
<gene>
    <name evidence="2" type="ORF">NCTC9419_05370</name>
</gene>
<dbReference type="Proteomes" id="UP000271603">
    <property type="component" value="Chromosome"/>
</dbReference>
<accession>A0A3S5DFM3</accession>
<dbReference type="InterPro" id="IPR036005">
    <property type="entry name" value="Creatinase/aminopeptidase-like"/>
</dbReference>
<sequence>MSLRASDDTPLQPGMTFHFMPGLWMDDWGLEITESIVITAQGAEVLCDYPRRLFVK</sequence>
<feature type="domain" description="Peptidase M24" evidence="1">
    <location>
        <begin position="6"/>
        <end position="40"/>
    </location>
</feature>
<proteinExistence type="predicted"/>
<evidence type="ECO:0000259" key="1">
    <source>
        <dbReference type="Pfam" id="PF00557"/>
    </source>
</evidence>
<dbReference type="Gene3D" id="3.90.230.10">
    <property type="entry name" value="Creatinase/methionine aminopeptidase superfamily"/>
    <property type="match status" value="1"/>
</dbReference>
<dbReference type="InterPro" id="IPR000994">
    <property type="entry name" value="Pept_M24"/>
</dbReference>